<dbReference type="SUPFAM" id="SSF88723">
    <property type="entry name" value="PIN domain-like"/>
    <property type="match status" value="1"/>
</dbReference>
<feature type="domain" description="XPG-I" evidence="3">
    <location>
        <begin position="140"/>
        <end position="210"/>
    </location>
</feature>
<dbReference type="GO" id="GO:0006417">
    <property type="term" value="P:regulation of translation"/>
    <property type="evidence" value="ECO:0007669"/>
    <property type="project" value="UniProtKB-KW"/>
</dbReference>
<dbReference type="Pfam" id="PF12246">
    <property type="entry name" value="MKT1_C"/>
    <property type="match status" value="1"/>
</dbReference>
<comment type="similarity">
    <text evidence="2">Belongs to the XPG/RAD2 endonuclease family.</text>
</comment>
<comment type="caution">
    <text evidence="4">The sequence shown here is derived from an EMBL/GenBank/DDBJ whole genome shotgun (WGS) entry which is preliminary data.</text>
</comment>
<keyword evidence="1" id="KW-0810">Translation regulation</keyword>
<dbReference type="InterPro" id="IPR029060">
    <property type="entry name" value="PIN-like_dom_sf"/>
</dbReference>
<dbReference type="InterPro" id="IPR006085">
    <property type="entry name" value="XPG_DNA_repair_N"/>
</dbReference>
<reference evidence="4" key="1">
    <citation type="journal article" date="2020" name="Fungal Divers.">
        <title>Resolving the Mortierellaceae phylogeny through synthesis of multi-gene phylogenetics and phylogenomics.</title>
        <authorList>
            <person name="Vandepol N."/>
            <person name="Liber J."/>
            <person name="Desiro A."/>
            <person name="Na H."/>
            <person name="Kennedy M."/>
            <person name="Barry K."/>
            <person name="Grigoriev I.V."/>
            <person name="Miller A.N."/>
            <person name="O'Donnell K."/>
            <person name="Stajich J.E."/>
            <person name="Bonito G."/>
        </authorList>
    </citation>
    <scope>NUCLEOTIDE SEQUENCE</scope>
    <source>
        <strain evidence="4">NRRL 2769</strain>
    </source>
</reference>
<dbReference type="EMBL" id="JAAAID010000176">
    <property type="protein sequence ID" value="KAG0021143.1"/>
    <property type="molecule type" value="Genomic_DNA"/>
</dbReference>
<dbReference type="InterPro" id="IPR006086">
    <property type="entry name" value="XPG-I_dom"/>
</dbReference>
<name>A0A9P6T2W5_9FUNG</name>
<evidence type="ECO:0000256" key="2">
    <source>
        <dbReference type="ARBA" id="ARBA00024023"/>
    </source>
</evidence>
<dbReference type="GO" id="GO:0003730">
    <property type="term" value="F:mRNA 3'-UTR binding"/>
    <property type="evidence" value="ECO:0007669"/>
    <property type="project" value="TreeGrafter"/>
</dbReference>
<dbReference type="PANTHER" id="PTHR11081:SF32">
    <property type="entry name" value="POST-TRANSCRIPTIONAL REGULATOR MKT1"/>
    <property type="match status" value="1"/>
</dbReference>
<dbReference type="InterPro" id="IPR037314">
    <property type="entry name" value="MKT1_H3TH"/>
</dbReference>
<accession>A0A9P6T2W5</accession>
<dbReference type="InterPro" id="IPR022039">
    <property type="entry name" value="MKT1_C"/>
</dbReference>
<dbReference type="Pfam" id="PF00867">
    <property type="entry name" value="XPG_I"/>
    <property type="match status" value="1"/>
</dbReference>
<proteinExistence type="inferred from homology"/>
<dbReference type="PRINTS" id="PR00853">
    <property type="entry name" value="XPGRADSUPER"/>
</dbReference>
<protein>
    <recommendedName>
        <fullName evidence="3">XPG-I domain-containing protein</fullName>
    </recommendedName>
</protein>
<dbReference type="GO" id="GO:0004518">
    <property type="term" value="F:nuclease activity"/>
    <property type="evidence" value="ECO:0007669"/>
    <property type="project" value="InterPro"/>
</dbReference>
<dbReference type="SMART" id="SM00484">
    <property type="entry name" value="XPGI"/>
    <property type="match status" value="1"/>
</dbReference>
<dbReference type="GO" id="GO:0006974">
    <property type="term" value="P:DNA damage response"/>
    <property type="evidence" value="ECO:0007669"/>
    <property type="project" value="UniProtKB-ARBA"/>
</dbReference>
<organism evidence="4 5">
    <name type="scientific">Entomortierella chlamydospora</name>
    <dbReference type="NCBI Taxonomy" id="101097"/>
    <lineage>
        <taxon>Eukaryota</taxon>
        <taxon>Fungi</taxon>
        <taxon>Fungi incertae sedis</taxon>
        <taxon>Mucoromycota</taxon>
        <taxon>Mortierellomycotina</taxon>
        <taxon>Mortierellomycetes</taxon>
        <taxon>Mortierellales</taxon>
        <taxon>Mortierellaceae</taxon>
        <taxon>Entomortierella</taxon>
    </lineage>
</organism>
<keyword evidence="5" id="KW-1185">Reference proteome</keyword>
<dbReference type="CDD" id="cd09858">
    <property type="entry name" value="PIN_MKT1"/>
    <property type="match status" value="1"/>
</dbReference>
<evidence type="ECO:0000256" key="1">
    <source>
        <dbReference type="ARBA" id="ARBA00022845"/>
    </source>
</evidence>
<dbReference type="InterPro" id="IPR022040">
    <property type="entry name" value="MKT1_N"/>
</dbReference>
<evidence type="ECO:0000313" key="5">
    <source>
        <dbReference type="Proteomes" id="UP000703661"/>
    </source>
</evidence>
<dbReference type="CDD" id="cd09902">
    <property type="entry name" value="H3TH_MKT1"/>
    <property type="match status" value="1"/>
</dbReference>
<dbReference type="Pfam" id="PF12247">
    <property type="entry name" value="MKT1_N"/>
    <property type="match status" value="1"/>
</dbReference>
<dbReference type="PANTHER" id="PTHR11081">
    <property type="entry name" value="FLAP ENDONUCLEASE FAMILY MEMBER"/>
    <property type="match status" value="1"/>
</dbReference>
<dbReference type="Proteomes" id="UP000703661">
    <property type="component" value="Unassembled WGS sequence"/>
</dbReference>
<dbReference type="AlphaFoldDB" id="A0A9P6T2W5"/>
<dbReference type="Pfam" id="PF00752">
    <property type="entry name" value="XPG_N"/>
    <property type="match status" value="1"/>
</dbReference>
<dbReference type="Gene3D" id="3.40.50.1010">
    <property type="entry name" value="5'-nuclease"/>
    <property type="match status" value="1"/>
</dbReference>
<sequence>MYIRHLDIYTNQKTQVFPLAMLKDIRLGIDGNVWLKRVLQSASEQYYSGIGGTPSGLRKAIEKELESFKSASIHPLFVFSGLTLIRKEKPHVSDEGKTTKRNAAWESVNAGKMDVALSYWNQSHAIHQPDLIHLVMRILKEHGIDYIRAPYDAGAQLVYLEHNPKQIIHATYAGPELLMFDVERVITSIDFSKQSFSAVSKKTVLQDLMLTDDQFLDLCILAGGDQCSTFPSFVQSAFAPASVERLLQHRTGFNLIKSNANDQQLSKYVDVYFRVRCAVRHHPVLTDDGHVEPMNADQAPNDIHEFIGYCLPNEVYYYISRGLISDAALNALLCRYGAEFSPLCNGETKEYRNFLSGDIMKIKAQTITLIQSQLNTFYNDRKVSIIHWYDNSASTAQEHVVKPELAPVKVSDISNWKSGKQSVEKELKKAGIATPTYSFALGLVANPSDAAATVLAKDAEKPAPLATLAEVQTRHISKLLQLRSFIETSHVPSPYGKAILDAYKAHPTAPSEFQDALFIALELVRSELLTSRPYSISYNKKPVLEDEAATKAVRLVSRTASLIGARFKGVKSWAGPLNRDLLAFNSVNKVLTRNLRHLSEALILQMLLNNECQREELDFTDLATQLPFAYEPSTVLGILVKEYLETLALNSSSSSSNNNNNKEQALKQVEENIGATSASSLSDTIKEEVQRGFAFWDLVFDAVKSLGSAVRKELLQEFQDANNWIKSRKV</sequence>
<evidence type="ECO:0000259" key="3">
    <source>
        <dbReference type="SMART" id="SM00484"/>
    </source>
</evidence>
<gene>
    <name evidence="4" type="ORF">BGZ80_002967</name>
</gene>
<evidence type="ECO:0000313" key="4">
    <source>
        <dbReference type="EMBL" id="KAG0021143.1"/>
    </source>
</evidence>
<dbReference type="InterPro" id="IPR006084">
    <property type="entry name" value="XPG/Rad2"/>
</dbReference>